<dbReference type="STRING" id="1237085.Ngar_c08030"/>
<keyword evidence="2" id="KW-1185">Reference proteome</keyword>
<dbReference type="AlphaFoldDB" id="K0IDJ9"/>
<proteinExistence type="predicted"/>
<evidence type="ECO:0000313" key="2">
    <source>
        <dbReference type="Proteomes" id="UP000008037"/>
    </source>
</evidence>
<dbReference type="GeneID" id="58787647"/>
<name>K0IDJ9_NITGG</name>
<protein>
    <submittedName>
        <fullName evidence="1">Uncharacterized protein</fullName>
    </submittedName>
</protein>
<organism evidence="1 2">
    <name type="scientific">Nitrososphaera gargensis (strain Ga9.2)</name>
    <dbReference type="NCBI Taxonomy" id="1237085"/>
    <lineage>
        <taxon>Archaea</taxon>
        <taxon>Nitrososphaerota</taxon>
        <taxon>Nitrososphaeria</taxon>
        <taxon>Nitrososphaerales</taxon>
        <taxon>Nitrososphaeraceae</taxon>
        <taxon>Nitrososphaera</taxon>
    </lineage>
</organism>
<accession>K0IDJ9</accession>
<dbReference type="RefSeq" id="WP_015018290.1">
    <property type="nucleotide sequence ID" value="NC_018719.1"/>
</dbReference>
<dbReference type="EMBL" id="CP002408">
    <property type="protein sequence ID" value="AFU57745.1"/>
    <property type="molecule type" value="Genomic_DNA"/>
</dbReference>
<evidence type="ECO:0000313" key="1">
    <source>
        <dbReference type="EMBL" id="AFU57745.1"/>
    </source>
</evidence>
<dbReference type="Proteomes" id="UP000008037">
    <property type="component" value="Chromosome"/>
</dbReference>
<dbReference type="InParanoid" id="K0IDJ9"/>
<dbReference type="HOGENOM" id="CLU_3021089_0_0_2"/>
<dbReference type="BioCyc" id="CNIT1237085:G1324-801-MONOMER"/>
<reference evidence="1 2" key="1">
    <citation type="journal article" date="2012" name="Environ. Microbiol.">
        <title>The genome of the ammonia-oxidizing Candidatus Nitrososphaera gargensis: insights into metabolic versatility and environmental adaptations.</title>
        <authorList>
            <person name="Spang A."/>
            <person name="Poehlein A."/>
            <person name="Offre P."/>
            <person name="Zumbragel S."/>
            <person name="Haider S."/>
            <person name="Rychlik N."/>
            <person name="Nowka B."/>
            <person name="Schmeisser C."/>
            <person name="Lebedeva E.V."/>
            <person name="Rattei T."/>
            <person name="Bohm C."/>
            <person name="Schmid M."/>
            <person name="Galushko A."/>
            <person name="Hatzenpichler R."/>
            <person name="Weinmaier T."/>
            <person name="Daniel R."/>
            <person name="Schleper C."/>
            <person name="Spieck E."/>
            <person name="Streit W."/>
            <person name="Wagner M."/>
        </authorList>
    </citation>
    <scope>NUCLEOTIDE SEQUENCE [LARGE SCALE GENOMIC DNA]</scope>
    <source>
        <strain evidence="2">Ga9.2</strain>
    </source>
</reference>
<gene>
    <name evidence="1" type="ordered locus">Ngar_c08030</name>
</gene>
<sequence>MDRATDKWQELFSRYGEWIRNYCVEAAAVVAPTRDINGGEDLATATTVVTRIHDE</sequence>
<dbReference type="KEGG" id="nga:Ngar_c08030"/>